<dbReference type="HOGENOM" id="CLU_015237_2_2_7"/>
<evidence type="ECO:0000256" key="3">
    <source>
        <dbReference type="ARBA" id="ARBA00022475"/>
    </source>
</evidence>
<evidence type="ECO:0000256" key="5">
    <source>
        <dbReference type="ARBA" id="ARBA00022737"/>
    </source>
</evidence>
<evidence type="ECO:0000313" key="13">
    <source>
        <dbReference type="Proteomes" id="UP000006034"/>
    </source>
</evidence>
<dbReference type="SUPFAM" id="SSF54631">
    <property type="entry name" value="CBS-domain pair"/>
    <property type="match status" value="1"/>
</dbReference>
<dbReference type="AlphaFoldDB" id="E5Y6U6"/>
<dbReference type="InterPro" id="IPR005496">
    <property type="entry name" value="Integral_membrane_TerC"/>
</dbReference>
<evidence type="ECO:0000256" key="2">
    <source>
        <dbReference type="ARBA" id="ARBA00006337"/>
    </source>
</evidence>
<sequence length="526" mass="58123">MFLDFSWVAEPTAWGGLGTLILLEVVLGIDNLVFISILSSRLPEDKRRHAFTIGLSLALIMRLGLLSTVAWLIGLTKPWFSLFGYSFTARDIILLIGGLFLLLKGTMELHERLEGFQPTEDKAVHQAVFWQVITQIVVLDAIFSLDSIITSVGMVKELSIMMLAVIIAVLAMLLASRPLTEFVDRHPTVIILCLGFLLMIGLSLILEGLGYHIPKGYLYAAIGFSIVVEAFNQLALRNRRNRITTRGLRESAARAVLELLGGTTIPGGETEMEMAALGYSDCRDKVFRPEERAIVARVIRFGGRTVRYIMTPRHKVQWLDSNESPEALLKLVGASKHAFLPVMRGDTDEVLGVVDLRELLWRYQKTGRFSLEASVVPVPMVFEHTGLPDVLDAFRQHPAPMGIVLDEYGSAVGVVTPMDILSAIAGHMGDVAPEPDSFRQPDGSWLLPGRMAVDEGLHTLGIQPEEELSCATMAGLLLERLGHIPAAGESLFFWGHLWTVASMDGLRIDQIRIHPQRSGDITEKSE</sequence>
<dbReference type="InterPro" id="IPR005170">
    <property type="entry name" value="Transptr-assoc_dom"/>
</dbReference>
<comment type="similarity">
    <text evidence="2">Belongs to the UPF0053 family.</text>
</comment>
<dbReference type="STRING" id="563192.HMPREF0179_01931"/>
<dbReference type="GO" id="GO:0005886">
    <property type="term" value="C:plasma membrane"/>
    <property type="evidence" value="ECO:0007669"/>
    <property type="project" value="UniProtKB-SubCell"/>
</dbReference>
<feature type="transmembrane region" description="Helical" evidence="10">
    <location>
        <begin position="12"/>
        <end position="38"/>
    </location>
</feature>
<dbReference type="PANTHER" id="PTHR22777:SF15">
    <property type="entry name" value="UPF0053 INNER MEMBRANE PROTEIN YOAE"/>
    <property type="match status" value="1"/>
</dbReference>
<keyword evidence="3" id="KW-1003">Cell membrane</keyword>
<feature type="transmembrane region" description="Helical" evidence="10">
    <location>
        <begin position="123"/>
        <end position="143"/>
    </location>
</feature>
<keyword evidence="7 9" id="KW-0129">CBS domain</keyword>
<dbReference type="InterPro" id="IPR016169">
    <property type="entry name" value="FAD-bd_PCMH_sub2"/>
</dbReference>
<keyword evidence="8 10" id="KW-0472">Membrane</keyword>
<keyword evidence="5" id="KW-0677">Repeat</keyword>
<comment type="caution">
    <text evidence="12">The sequence shown here is derived from an EMBL/GenBank/DDBJ whole genome shotgun (WGS) entry which is preliminary data.</text>
</comment>
<dbReference type="EMBL" id="ADCP02000001">
    <property type="protein sequence ID" value="EFV44287.1"/>
    <property type="molecule type" value="Genomic_DNA"/>
</dbReference>
<dbReference type="CDD" id="cd04590">
    <property type="entry name" value="CBS_pair_CorC_HlyC_assoc"/>
    <property type="match status" value="1"/>
</dbReference>
<evidence type="ECO:0000256" key="9">
    <source>
        <dbReference type="PROSITE-ProRule" id="PRU00703"/>
    </source>
</evidence>
<dbReference type="PROSITE" id="PS51371">
    <property type="entry name" value="CBS"/>
    <property type="match status" value="2"/>
</dbReference>
<dbReference type="Gene3D" id="3.30.465.10">
    <property type="match status" value="1"/>
</dbReference>
<dbReference type="Pfam" id="PF03741">
    <property type="entry name" value="TerC"/>
    <property type="match status" value="1"/>
</dbReference>
<feature type="transmembrane region" description="Helical" evidence="10">
    <location>
        <begin position="217"/>
        <end position="236"/>
    </location>
</feature>
<proteinExistence type="inferred from homology"/>
<dbReference type="PANTHER" id="PTHR22777">
    <property type="entry name" value="HEMOLYSIN-RELATED"/>
    <property type="match status" value="1"/>
</dbReference>
<dbReference type="OrthoDB" id="9805314at2"/>
<reference evidence="12 13" key="2">
    <citation type="submission" date="2013-04" db="EMBL/GenBank/DDBJ databases">
        <title>The Genome Sequence of Bilophila wadsworthia 3_1_6.</title>
        <authorList>
            <consortium name="The Broad Institute Genomics Platform"/>
            <person name="Earl A."/>
            <person name="Ward D."/>
            <person name="Feldgarden M."/>
            <person name="Gevers D."/>
            <person name="Sibley C."/>
            <person name="Strauss J."/>
            <person name="Allen-Vercoe E."/>
            <person name="Walker B."/>
            <person name="Young S."/>
            <person name="Zeng Q."/>
            <person name="Gargeya S."/>
            <person name="Fitzgerald M."/>
            <person name="Haas B."/>
            <person name="Abouelleil A."/>
            <person name="Allen A.W."/>
            <person name="Alvarado L."/>
            <person name="Arachchi H.M."/>
            <person name="Berlin A.M."/>
            <person name="Chapman S.B."/>
            <person name="Gainer-Dewar J."/>
            <person name="Goldberg J."/>
            <person name="Griggs A."/>
            <person name="Gujja S."/>
            <person name="Hansen M."/>
            <person name="Howarth C."/>
            <person name="Imamovic A."/>
            <person name="Ireland A."/>
            <person name="Larimer J."/>
            <person name="McCowan C."/>
            <person name="Murphy C."/>
            <person name="Pearson M."/>
            <person name="Poon T.W."/>
            <person name="Priest M."/>
            <person name="Roberts A."/>
            <person name="Saif S."/>
            <person name="Shea T."/>
            <person name="Sisk P."/>
            <person name="Sykes S."/>
            <person name="Wortman J."/>
            <person name="Nusbaum C."/>
            <person name="Birren B."/>
        </authorList>
    </citation>
    <scope>NUCLEOTIDE SEQUENCE [LARGE SCALE GENOMIC DNA]</scope>
    <source>
        <strain evidence="12 13">3_1_6</strain>
    </source>
</reference>
<feature type="domain" description="CBS" evidence="11">
    <location>
        <begin position="310"/>
        <end position="371"/>
    </location>
</feature>
<dbReference type="InterPro" id="IPR044751">
    <property type="entry name" value="Ion_transp-like_CBS"/>
</dbReference>
<evidence type="ECO:0000256" key="8">
    <source>
        <dbReference type="ARBA" id="ARBA00023136"/>
    </source>
</evidence>
<evidence type="ECO:0000256" key="7">
    <source>
        <dbReference type="ARBA" id="ARBA00023122"/>
    </source>
</evidence>
<keyword evidence="6 10" id="KW-1133">Transmembrane helix</keyword>
<reference evidence="12 13" key="1">
    <citation type="submission" date="2010-10" db="EMBL/GenBank/DDBJ databases">
        <authorList>
            <consortium name="The Broad Institute Genome Sequencing Platform"/>
            <person name="Ward D."/>
            <person name="Earl A."/>
            <person name="Feldgarden M."/>
            <person name="Young S.K."/>
            <person name="Gargeya S."/>
            <person name="Zeng Q."/>
            <person name="Alvarado L."/>
            <person name="Berlin A."/>
            <person name="Bochicchio J."/>
            <person name="Chapman S.B."/>
            <person name="Chen Z."/>
            <person name="Freedman E."/>
            <person name="Gellesch M."/>
            <person name="Goldberg J."/>
            <person name="Griggs A."/>
            <person name="Gujja S."/>
            <person name="Heilman E."/>
            <person name="Heiman D."/>
            <person name="Howarth C."/>
            <person name="Mehta T."/>
            <person name="Neiman D."/>
            <person name="Pearson M."/>
            <person name="Roberts A."/>
            <person name="Saif S."/>
            <person name="Shea T."/>
            <person name="Shenoy N."/>
            <person name="Sisk P."/>
            <person name="Stolte C."/>
            <person name="Sykes S."/>
            <person name="White J."/>
            <person name="Yandava C."/>
            <person name="Allen-Vercoe E."/>
            <person name="Sibley C."/>
            <person name="Ambrose C.E."/>
            <person name="Strauss J."/>
            <person name="Daigneault M."/>
            <person name="Haas B."/>
            <person name="Nusbaum C."/>
            <person name="Birren B."/>
        </authorList>
    </citation>
    <scope>NUCLEOTIDE SEQUENCE [LARGE SCALE GENOMIC DNA]</scope>
    <source>
        <strain evidence="12 13">3_1_6</strain>
    </source>
</reference>
<organism evidence="12 13">
    <name type="scientific">Bilophila wadsworthia (strain 3_1_6)</name>
    <dbReference type="NCBI Taxonomy" id="563192"/>
    <lineage>
        <taxon>Bacteria</taxon>
        <taxon>Pseudomonadati</taxon>
        <taxon>Thermodesulfobacteriota</taxon>
        <taxon>Desulfovibrionia</taxon>
        <taxon>Desulfovibrionales</taxon>
        <taxon>Desulfovibrionaceae</taxon>
        <taxon>Bilophila</taxon>
    </lineage>
</organism>
<dbReference type="GO" id="GO:0050660">
    <property type="term" value="F:flavin adenine dinucleotide binding"/>
    <property type="evidence" value="ECO:0007669"/>
    <property type="project" value="InterPro"/>
</dbReference>
<gene>
    <name evidence="12" type="ORF">HMPREF0179_01931</name>
</gene>
<dbReference type="Pfam" id="PF00571">
    <property type="entry name" value="CBS"/>
    <property type="match status" value="2"/>
</dbReference>
<evidence type="ECO:0000313" key="12">
    <source>
        <dbReference type="EMBL" id="EFV44287.1"/>
    </source>
</evidence>
<dbReference type="InterPro" id="IPR036318">
    <property type="entry name" value="FAD-bd_PCMH-like_sf"/>
</dbReference>
<dbReference type="InterPro" id="IPR000644">
    <property type="entry name" value="CBS_dom"/>
</dbReference>
<dbReference type="Pfam" id="PF03471">
    <property type="entry name" value="CorC_HlyC"/>
    <property type="match status" value="1"/>
</dbReference>
<evidence type="ECO:0000256" key="10">
    <source>
        <dbReference type="SAM" id="Phobius"/>
    </source>
</evidence>
<dbReference type="SUPFAM" id="SSF56176">
    <property type="entry name" value="FAD-binding/transporter-associated domain-like"/>
    <property type="match status" value="1"/>
</dbReference>
<feature type="transmembrane region" description="Helical" evidence="10">
    <location>
        <begin position="79"/>
        <end position="103"/>
    </location>
</feature>
<evidence type="ECO:0000256" key="1">
    <source>
        <dbReference type="ARBA" id="ARBA00004651"/>
    </source>
</evidence>
<feature type="transmembrane region" description="Helical" evidence="10">
    <location>
        <begin position="188"/>
        <end position="211"/>
    </location>
</feature>
<dbReference type="Proteomes" id="UP000006034">
    <property type="component" value="Unassembled WGS sequence"/>
</dbReference>
<feature type="transmembrane region" description="Helical" evidence="10">
    <location>
        <begin position="50"/>
        <end position="73"/>
    </location>
</feature>
<accession>E5Y6U6</accession>
<dbReference type="eggNOG" id="COG1253">
    <property type="taxonomic scope" value="Bacteria"/>
</dbReference>
<evidence type="ECO:0000256" key="4">
    <source>
        <dbReference type="ARBA" id="ARBA00022692"/>
    </source>
</evidence>
<dbReference type="Gene3D" id="3.10.580.10">
    <property type="entry name" value="CBS-domain"/>
    <property type="match status" value="1"/>
</dbReference>
<keyword evidence="4 10" id="KW-0812">Transmembrane</keyword>
<feature type="domain" description="CBS" evidence="11">
    <location>
        <begin position="373"/>
        <end position="431"/>
    </location>
</feature>
<comment type="subcellular location">
    <subcellularLocation>
        <location evidence="1">Cell membrane</location>
        <topology evidence="1">Multi-pass membrane protein</topology>
    </subcellularLocation>
</comment>
<dbReference type="GeneID" id="78084204"/>
<protein>
    <recommendedName>
        <fullName evidence="11">CBS domain-containing protein</fullName>
    </recommendedName>
</protein>
<dbReference type="RefSeq" id="WP_005027656.1">
    <property type="nucleotide sequence ID" value="NZ_KE150238.1"/>
</dbReference>
<dbReference type="InterPro" id="IPR046342">
    <property type="entry name" value="CBS_dom_sf"/>
</dbReference>
<feature type="transmembrane region" description="Helical" evidence="10">
    <location>
        <begin position="158"/>
        <end position="176"/>
    </location>
</feature>
<evidence type="ECO:0000256" key="6">
    <source>
        <dbReference type="ARBA" id="ARBA00022989"/>
    </source>
</evidence>
<evidence type="ECO:0000259" key="11">
    <source>
        <dbReference type="PROSITE" id="PS51371"/>
    </source>
</evidence>
<keyword evidence="13" id="KW-1185">Reference proteome</keyword>
<name>E5Y6U6_BILW3</name>
<dbReference type="SMART" id="SM01091">
    <property type="entry name" value="CorC_HlyC"/>
    <property type="match status" value="1"/>
</dbReference>